<keyword evidence="3" id="KW-1185">Reference proteome</keyword>
<dbReference type="EMBL" id="BOMV01000013">
    <property type="protein sequence ID" value="GIE94375.1"/>
    <property type="molecule type" value="Genomic_DNA"/>
</dbReference>
<accession>A0A919JVI3</accession>
<evidence type="ECO:0000313" key="3">
    <source>
        <dbReference type="Proteomes" id="UP000636960"/>
    </source>
</evidence>
<evidence type="ECO:0000313" key="2">
    <source>
        <dbReference type="EMBL" id="GIE94375.1"/>
    </source>
</evidence>
<reference evidence="2" key="1">
    <citation type="submission" date="2021-01" db="EMBL/GenBank/DDBJ databases">
        <title>Whole genome shotgun sequence of Actinoplanes rishiriensis NBRC 108556.</title>
        <authorList>
            <person name="Komaki H."/>
            <person name="Tamura T."/>
        </authorList>
    </citation>
    <scope>NUCLEOTIDE SEQUENCE</scope>
    <source>
        <strain evidence="2">NBRC 108556</strain>
    </source>
</reference>
<organism evidence="2 3">
    <name type="scientific">Paractinoplanes rishiriensis</name>
    <dbReference type="NCBI Taxonomy" id="1050105"/>
    <lineage>
        <taxon>Bacteria</taxon>
        <taxon>Bacillati</taxon>
        <taxon>Actinomycetota</taxon>
        <taxon>Actinomycetes</taxon>
        <taxon>Micromonosporales</taxon>
        <taxon>Micromonosporaceae</taxon>
        <taxon>Paractinoplanes</taxon>
    </lineage>
</organism>
<proteinExistence type="predicted"/>
<gene>
    <name evidence="2" type="ORF">Ari01nite_18400</name>
</gene>
<comment type="caution">
    <text evidence="2">The sequence shown here is derived from an EMBL/GenBank/DDBJ whole genome shotgun (WGS) entry which is preliminary data.</text>
</comment>
<name>A0A919JVI3_9ACTN</name>
<dbReference type="Proteomes" id="UP000636960">
    <property type="component" value="Unassembled WGS sequence"/>
</dbReference>
<evidence type="ECO:0000256" key="1">
    <source>
        <dbReference type="SAM" id="MobiDB-lite"/>
    </source>
</evidence>
<feature type="region of interest" description="Disordered" evidence="1">
    <location>
        <begin position="22"/>
        <end position="66"/>
    </location>
</feature>
<sequence>MSHTRNRFGRAALNFLRTKVLRAGRNTRDRGPWLAAPADPGQAEPTHQPGQPVPADLDAGPAQGVGQLPDAVDAVVRRVYRADRVAQRGVGAARADGGRVLAA</sequence>
<dbReference type="AlphaFoldDB" id="A0A919JVI3"/>
<protein>
    <submittedName>
        <fullName evidence="2">Uncharacterized protein</fullName>
    </submittedName>
</protein>